<organism evidence="1 2">
    <name type="scientific">Thermanaerosceptrum fracticalcis</name>
    <dbReference type="NCBI Taxonomy" id="1712410"/>
    <lineage>
        <taxon>Bacteria</taxon>
        <taxon>Bacillati</taxon>
        <taxon>Bacillota</taxon>
        <taxon>Clostridia</taxon>
        <taxon>Eubacteriales</taxon>
        <taxon>Peptococcaceae</taxon>
        <taxon>Thermanaerosceptrum</taxon>
    </lineage>
</organism>
<dbReference type="EMBL" id="CP045798">
    <property type="protein sequence ID" value="QNB45562.1"/>
    <property type="molecule type" value="Genomic_DNA"/>
</dbReference>
<evidence type="ECO:0000313" key="1">
    <source>
        <dbReference type="EMBL" id="QNB45562.1"/>
    </source>
</evidence>
<proteinExistence type="predicted"/>
<evidence type="ECO:0000313" key="2">
    <source>
        <dbReference type="Proteomes" id="UP000515847"/>
    </source>
</evidence>
<reference evidence="1 2" key="1">
    <citation type="journal article" date="2019" name="Front. Microbiol.">
        <title>Thermoanaerosceptrum fracticalcis gen. nov. sp. nov., a Novel Fumarate-Fermenting Microorganism From a Deep Fractured Carbonate Aquifer of the US Great Basin.</title>
        <authorList>
            <person name="Hamilton-Brehm S.D."/>
            <person name="Stewart L.E."/>
            <person name="Zavarin M."/>
            <person name="Caldwell M."/>
            <person name="Lawson P.A."/>
            <person name="Onstott T.C."/>
            <person name="Grzymski J."/>
            <person name="Neveux I."/>
            <person name="Lollar B.S."/>
            <person name="Russell C.E."/>
            <person name="Moser D.P."/>
        </authorList>
    </citation>
    <scope>NUCLEOTIDE SEQUENCE [LARGE SCALE GENOMIC DNA]</scope>
    <source>
        <strain evidence="1 2">DRI-13</strain>
    </source>
</reference>
<gene>
    <name evidence="1" type="ORF">BR63_04050</name>
</gene>
<dbReference type="Pfam" id="PF16256">
    <property type="entry name" value="DUF4911"/>
    <property type="match status" value="1"/>
</dbReference>
<accession>A0A7G6E0F8</accession>
<name>A0A7G6E0F8_THEFR</name>
<sequence length="91" mass="10563">MRLSAYHGKNTLSTIRPENREEALVKIKTKPEHINFIIKILETHSHLTIPVQLDPQEGYVGLHTPKDRLQELLIILENIPRPLEIINKINK</sequence>
<dbReference type="InterPro" id="IPR032587">
    <property type="entry name" value="DUF4911"/>
</dbReference>
<dbReference type="AlphaFoldDB" id="A0A7G6E0F8"/>
<dbReference type="Proteomes" id="UP000515847">
    <property type="component" value="Chromosome"/>
</dbReference>
<keyword evidence="2" id="KW-1185">Reference proteome</keyword>
<dbReference type="KEGG" id="tfr:BR63_04050"/>
<protein>
    <submittedName>
        <fullName evidence="1">DUF4911 domain-containing protein</fullName>
    </submittedName>
</protein>